<organism evidence="2 3">
    <name type="scientific">Mycena metata</name>
    <dbReference type="NCBI Taxonomy" id="1033252"/>
    <lineage>
        <taxon>Eukaryota</taxon>
        <taxon>Fungi</taxon>
        <taxon>Dikarya</taxon>
        <taxon>Basidiomycota</taxon>
        <taxon>Agaricomycotina</taxon>
        <taxon>Agaricomycetes</taxon>
        <taxon>Agaricomycetidae</taxon>
        <taxon>Agaricales</taxon>
        <taxon>Marasmiineae</taxon>
        <taxon>Mycenaceae</taxon>
        <taxon>Mycena</taxon>
    </lineage>
</organism>
<reference evidence="2" key="1">
    <citation type="submission" date="2023-03" db="EMBL/GenBank/DDBJ databases">
        <title>Massive genome expansion in bonnet fungi (Mycena s.s.) driven by repeated elements and novel gene families across ecological guilds.</title>
        <authorList>
            <consortium name="Lawrence Berkeley National Laboratory"/>
            <person name="Harder C.B."/>
            <person name="Miyauchi S."/>
            <person name="Viragh M."/>
            <person name="Kuo A."/>
            <person name="Thoen E."/>
            <person name="Andreopoulos B."/>
            <person name="Lu D."/>
            <person name="Skrede I."/>
            <person name="Drula E."/>
            <person name="Henrissat B."/>
            <person name="Morin E."/>
            <person name="Kohler A."/>
            <person name="Barry K."/>
            <person name="LaButti K."/>
            <person name="Morin E."/>
            <person name="Salamov A."/>
            <person name="Lipzen A."/>
            <person name="Mereny Z."/>
            <person name="Hegedus B."/>
            <person name="Baldrian P."/>
            <person name="Stursova M."/>
            <person name="Weitz H."/>
            <person name="Taylor A."/>
            <person name="Grigoriev I.V."/>
            <person name="Nagy L.G."/>
            <person name="Martin F."/>
            <person name="Kauserud H."/>
        </authorList>
    </citation>
    <scope>NUCLEOTIDE SEQUENCE</scope>
    <source>
        <strain evidence="2">CBHHK182m</strain>
    </source>
</reference>
<comment type="caution">
    <text evidence="2">The sequence shown here is derived from an EMBL/GenBank/DDBJ whole genome shotgun (WGS) entry which is preliminary data.</text>
</comment>
<evidence type="ECO:0000313" key="2">
    <source>
        <dbReference type="EMBL" id="KAJ7726903.1"/>
    </source>
</evidence>
<evidence type="ECO:0000256" key="1">
    <source>
        <dbReference type="SAM" id="Phobius"/>
    </source>
</evidence>
<protein>
    <submittedName>
        <fullName evidence="2">Uncharacterized protein</fullName>
    </submittedName>
</protein>
<sequence length="248" mass="27128">MSCSPTTTTLAPMATLAAVASPAIEATVKAAVLSWQETTWEVISNIIMDHATVLVFFALFAAPVASFVLWFGEGPRAPPNSMQRGKSVCSYLLLALSSGLISSRIGAFTPFLETLAFALAVTTALMRTYFPHRLADPYLAAISIAGLNTFTPWIWNIILRTLQINARMSIWTLLLWTVLCIICTVILLDQNDAPSRRQADSHRDIGGSVYPPGYTETTRRSECYSASGAYLPDLGPQRRAAVPLYRHD</sequence>
<keyword evidence="1" id="KW-1133">Transmembrane helix</keyword>
<dbReference type="AlphaFoldDB" id="A0AAD7HTM8"/>
<gene>
    <name evidence="2" type="ORF">B0H16DRAFT_1471159</name>
</gene>
<feature type="transmembrane region" description="Helical" evidence="1">
    <location>
        <begin position="54"/>
        <end position="72"/>
    </location>
</feature>
<keyword evidence="1" id="KW-0472">Membrane</keyword>
<keyword evidence="1" id="KW-0812">Transmembrane</keyword>
<name>A0AAD7HTM8_9AGAR</name>
<feature type="transmembrane region" description="Helical" evidence="1">
    <location>
        <begin position="170"/>
        <end position="188"/>
    </location>
</feature>
<evidence type="ECO:0000313" key="3">
    <source>
        <dbReference type="Proteomes" id="UP001215598"/>
    </source>
</evidence>
<feature type="transmembrane region" description="Helical" evidence="1">
    <location>
        <begin position="107"/>
        <end position="126"/>
    </location>
</feature>
<feature type="transmembrane region" description="Helical" evidence="1">
    <location>
        <begin position="138"/>
        <end position="158"/>
    </location>
</feature>
<keyword evidence="3" id="KW-1185">Reference proteome</keyword>
<accession>A0AAD7HTM8</accession>
<dbReference type="Proteomes" id="UP001215598">
    <property type="component" value="Unassembled WGS sequence"/>
</dbReference>
<dbReference type="EMBL" id="JARKIB010000183">
    <property type="protein sequence ID" value="KAJ7726903.1"/>
    <property type="molecule type" value="Genomic_DNA"/>
</dbReference>
<proteinExistence type="predicted"/>